<keyword evidence="1" id="KW-0732">Signal</keyword>
<evidence type="ECO:0000313" key="2">
    <source>
        <dbReference type="EMBL" id="SFN98071.1"/>
    </source>
</evidence>
<name>A0A1I5DH05_9PROT</name>
<protein>
    <recommendedName>
        <fullName evidence="4">Lipoprotein</fullName>
    </recommendedName>
</protein>
<keyword evidence="3" id="KW-1185">Reference proteome</keyword>
<feature type="signal peptide" evidence="1">
    <location>
        <begin position="1"/>
        <end position="21"/>
    </location>
</feature>
<evidence type="ECO:0000256" key="1">
    <source>
        <dbReference type="SAM" id="SignalP"/>
    </source>
</evidence>
<proteinExistence type="predicted"/>
<dbReference type="OrthoDB" id="8564840at2"/>
<accession>A0A1I5DH05</accession>
<evidence type="ECO:0008006" key="4">
    <source>
        <dbReference type="Google" id="ProtNLM"/>
    </source>
</evidence>
<reference evidence="3" key="1">
    <citation type="submission" date="2016-10" db="EMBL/GenBank/DDBJ databases">
        <authorList>
            <person name="Varghese N."/>
        </authorList>
    </citation>
    <scope>NUCLEOTIDE SEQUENCE [LARGE SCALE GENOMIC DNA]</scope>
    <source>
        <strain evidence="3">Nsp8</strain>
    </source>
</reference>
<dbReference type="EMBL" id="FOVJ01000005">
    <property type="protein sequence ID" value="SFN98071.1"/>
    <property type="molecule type" value="Genomic_DNA"/>
</dbReference>
<dbReference type="Proteomes" id="UP000183107">
    <property type="component" value="Unassembled WGS sequence"/>
</dbReference>
<sequence>MLSFLKMLLAGSAACSFCALAETEAIPFVHEKTYTLPSGKKVAVKLRERQCKAGECREADAGMWGMDGGIPRVVTETFVVFIDGTQFLIPEKFHKDLTNTHYVNVYEQKGRVVIELKGGDAASAYTGQFILGGGCGFERKICGEVCKEIWERTTWHNSFAYGHDPQCQSGIQ</sequence>
<feature type="chain" id="PRO_5010340421" description="Lipoprotein" evidence="1">
    <location>
        <begin position="22"/>
        <end position="172"/>
    </location>
</feature>
<dbReference type="AlphaFoldDB" id="A0A1I5DH05"/>
<dbReference type="RefSeq" id="WP_074797540.1">
    <property type="nucleotide sequence ID" value="NZ_FOVJ01000005.1"/>
</dbReference>
<evidence type="ECO:0000313" key="3">
    <source>
        <dbReference type="Proteomes" id="UP000183107"/>
    </source>
</evidence>
<organism evidence="2 3">
    <name type="scientific">Nitrosospira briensis</name>
    <dbReference type="NCBI Taxonomy" id="35799"/>
    <lineage>
        <taxon>Bacteria</taxon>
        <taxon>Pseudomonadati</taxon>
        <taxon>Pseudomonadota</taxon>
        <taxon>Betaproteobacteria</taxon>
        <taxon>Nitrosomonadales</taxon>
        <taxon>Nitrosomonadaceae</taxon>
        <taxon>Nitrosospira</taxon>
    </lineage>
</organism>
<gene>
    <name evidence="2" type="ORF">SAMN05216386_2318</name>
</gene>